<keyword evidence="3" id="KW-1185">Reference proteome</keyword>
<organism evidence="2 3">
    <name type="scientific">Actinomycetospora chlora</name>
    <dbReference type="NCBI Taxonomy" id="663608"/>
    <lineage>
        <taxon>Bacteria</taxon>
        <taxon>Bacillati</taxon>
        <taxon>Actinomycetota</taxon>
        <taxon>Actinomycetes</taxon>
        <taxon>Pseudonocardiales</taxon>
        <taxon>Pseudonocardiaceae</taxon>
        <taxon>Actinomycetospora</taxon>
    </lineage>
</organism>
<dbReference type="EMBL" id="BAABHO010000056">
    <property type="protein sequence ID" value="GAA4807173.1"/>
    <property type="molecule type" value="Genomic_DNA"/>
</dbReference>
<evidence type="ECO:0000313" key="3">
    <source>
        <dbReference type="Proteomes" id="UP001500928"/>
    </source>
</evidence>
<gene>
    <name evidence="2" type="ORF">GCM10023200_51000</name>
</gene>
<feature type="signal peptide" evidence="1">
    <location>
        <begin position="1"/>
        <end position="20"/>
    </location>
</feature>
<sequence>MLADATRRFVGLVMLVLACAACTVGVEPERPAAGPPSGEQVARALRFAALAPLPAGAAPVRLETQGGIDTQVVLTVRLDPAPWLAASGLRGDGGQQRVRNPDGALVYRSAVAGPGEVTVTAFTT</sequence>
<feature type="chain" id="PRO_5046493375" evidence="1">
    <location>
        <begin position="21"/>
        <end position="124"/>
    </location>
</feature>
<comment type="caution">
    <text evidence="2">The sequence shown here is derived from an EMBL/GenBank/DDBJ whole genome shotgun (WGS) entry which is preliminary data.</text>
</comment>
<dbReference type="Proteomes" id="UP001500928">
    <property type="component" value="Unassembled WGS sequence"/>
</dbReference>
<protein>
    <submittedName>
        <fullName evidence="2">Uncharacterized protein</fullName>
    </submittedName>
</protein>
<evidence type="ECO:0000256" key="1">
    <source>
        <dbReference type="SAM" id="SignalP"/>
    </source>
</evidence>
<dbReference type="PROSITE" id="PS51257">
    <property type="entry name" value="PROKAR_LIPOPROTEIN"/>
    <property type="match status" value="1"/>
</dbReference>
<dbReference type="RefSeq" id="WP_345422518.1">
    <property type="nucleotide sequence ID" value="NZ_BAABHO010000056.1"/>
</dbReference>
<evidence type="ECO:0000313" key="2">
    <source>
        <dbReference type="EMBL" id="GAA4807173.1"/>
    </source>
</evidence>
<keyword evidence="1" id="KW-0732">Signal</keyword>
<name>A0ABP9C9T2_9PSEU</name>
<proteinExistence type="predicted"/>
<accession>A0ABP9C9T2</accession>
<reference evidence="3" key="1">
    <citation type="journal article" date="2019" name="Int. J. Syst. Evol. Microbiol.">
        <title>The Global Catalogue of Microorganisms (GCM) 10K type strain sequencing project: providing services to taxonomists for standard genome sequencing and annotation.</title>
        <authorList>
            <consortium name="The Broad Institute Genomics Platform"/>
            <consortium name="The Broad Institute Genome Sequencing Center for Infectious Disease"/>
            <person name="Wu L."/>
            <person name="Ma J."/>
        </authorList>
    </citation>
    <scope>NUCLEOTIDE SEQUENCE [LARGE SCALE GENOMIC DNA]</scope>
    <source>
        <strain evidence="3">JCM 17979</strain>
    </source>
</reference>